<organism evidence="2 3">
    <name type="scientific">Yinghuangia soli</name>
    <dbReference type="NCBI Taxonomy" id="2908204"/>
    <lineage>
        <taxon>Bacteria</taxon>
        <taxon>Bacillati</taxon>
        <taxon>Actinomycetota</taxon>
        <taxon>Actinomycetes</taxon>
        <taxon>Kitasatosporales</taxon>
        <taxon>Streptomycetaceae</taxon>
        <taxon>Yinghuangia</taxon>
    </lineage>
</organism>
<reference evidence="2" key="1">
    <citation type="submission" date="2022-01" db="EMBL/GenBank/DDBJ databases">
        <title>Genome-Based Taxonomic Classification of the Phylum Actinobacteria.</title>
        <authorList>
            <person name="Gao Y."/>
        </authorList>
    </citation>
    <scope>NUCLEOTIDE SEQUENCE</scope>
    <source>
        <strain evidence="2">KLBMP 8922</strain>
    </source>
</reference>
<accession>A0AA41Q0M4</accession>
<comment type="caution">
    <text evidence="2">The sequence shown here is derived from an EMBL/GenBank/DDBJ whole genome shotgun (WGS) entry which is preliminary data.</text>
</comment>
<dbReference type="AlphaFoldDB" id="A0AA41Q0M4"/>
<feature type="region of interest" description="Disordered" evidence="1">
    <location>
        <begin position="90"/>
        <end position="110"/>
    </location>
</feature>
<dbReference type="Proteomes" id="UP001165378">
    <property type="component" value="Unassembled WGS sequence"/>
</dbReference>
<feature type="region of interest" description="Disordered" evidence="1">
    <location>
        <begin position="1"/>
        <end position="23"/>
    </location>
</feature>
<proteinExistence type="predicted"/>
<evidence type="ECO:0000313" key="2">
    <source>
        <dbReference type="EMBL" id="MCF2529375.1"/>
    </source>
</evidence>
<keyword evidence="3" id="KW-1185">Reference proteome</keyword>
<gene>
    <name evidence="2" type="ORF">LZ495_19445</name>
</gene>
<protein>
    <submittedName>
        <fullName evidence="2">Uncharacterized protein</fullName>
    </submittedName>
</protein>
<evidence type="ECO:0000256" key="1">
    <source>
        <dbReference type="SAM" id="MobiDB-lite"/>
    </source>
</evidence>
<sequence>MAAKTAKKRTTAPRPAKVQTREKPVYVADFGDLTGPETDRVFALVGIKADQMGENFMSVMAATAVVIEQRKRPALPDSTWKTLKMRDIEVRDVPDLDNDADPTSEPSESG</sequence>
<evidence type="ECO:0000313" key="3">
    <source>
        <dbReference type="Proteomes" id="UP001165378"/>
    </source>
</evidence>
<dbReference type="RefSeq" id="WP_235053654.1">
    <property type="nucleotide sequence ID" value="NZ_JAKFHA010000011.1"/>
</dbReference>
<dbReference type="EMBL" id="JAKFHA010000011">
    <property type="protein sequence ID" value="MCF2529375.1"/>
    <property type="molecule type" value="Genomic_DNA"/>
</dbReference>
<name>A0AA41Q0M4_9ACTN</name>
<feature type="compositionally biased region" description="Basic residues" evidence="1">
    <location>
        <begin position="1"/>
        <end position="11"/>
    </location>
</feature>